<accession>A0AAV5W156</accession>
<gene>
    <name evidence="2" type="ORF">PFISCL1PPCAC_16864</name>
</gene>
<feature type="compositionally biased region" description="Basic and acidic residues" evidence="1">
    <location>
        <begin position="84"/>
        <end position="108"/>
    </location>
</feature>
<name>A0AAV5W156_9BILA</name>
<feature type="compositionally biased region" description="Basic and acidic residues" evidence="1">
    <location>
        <begin position="126"/>
        <end position="139"/>
    </location>
</feature>
<protein>
    <recommendedName>
        <fullName evidence="4">Endonuclease/exonuclease/phosphatase domain-containing protein</fullName>
    </recommendedName>
</protein>
<feature type="compositionally biased region" description="Basic and acidic residues" evidence="1">
    <location>
        <begin position="231"/>
        <end position="273"/>
    </location>
</feature>
<dbReference type="AlphaFoldDB" id="A0AAV5W156"/>
<dbReference type="Gene3D" id="3.60.10.10">
    <property type="entry name" value="Endonuclease/exonuclease/phosphatase"/>
    <property type="match status" value="1"/>
</dbReference>
<evidence type="ECO:0000313" key="2">
    <source>
        <dbReference type="EMBL" id="GMT25567.1"/>
    </source>
</evidence>
<proteinExistence type="predicted"/>
<dbReference type="InterPro" id="IPR036691">
    <property type="entry name" value="Endo/exonu/phosph_ase_sf"/>
</dbReference>
<reference evidence="2" key="1">
    <citation type="submission" date="2023-10" db="EMBL/GenBank/DDBJ databases">
        <title>Genome assembly of Pristionchus species.</title>
        <authorList>
            <person name="Yoshida K."/>
            <person name="Sommer R.J."/>
        </authorList>
    </citation>
    <scope>NUCLEOTIDE SEQUENCE</scope>
    <source>
        <strain evidence="2">RS5133</strain>
    </source>
</reference>
<organism evidence="2 3">
    <name type="scientific">Pristionchus fissidentatus</name>
    <dbReference type="NCBI Taxonomy" id="1538716"/>
    <lineage>
        <taxon>Eukaryota</taxon>
        <taxon>Metazoa</taxon>
        <taxon>Ecdysozoa</taxon>
        <taxon>Nematoda</taxon>
        <taxon>Chromadorea</taxon>
        <taxon>Rhabditida</taxon>
        <taxon>Rhabditina</taxon>
        <taxon>Diplogasteromorpha</taxon>
        <taxon>Diplogasteroidea</taxon>
        <taxon>Neodiplogasteridae</taxon>
        <taxon>Pristionchus</taxon>
    </lineage>
</organism>
<feature type="region of interest" description="Disordered" evidence="1">
    <location>
        <begin position="84"/>
        <end position="145"/>
    </location>
</feature>
<dbReference type="EMBL" id="BTSY01000004">
    <property type="protein sequence ID" value="GMT25567.1"/>
    <property type="molecule type" value="Genomic_DNA"/>
</dbReference>
<feature type="compositionally biased region" description="Low complexity" evidence="1">
    <location>
        <begin position="623"/>
        <end position="634"/>
    </location>
</feature>
<dbReference type="SUPFAM" id="SSF56219">
    <property type="entry name" value="DNase I-like"/>
    <property type="match status" value="1"/>
</dbReference>
<feature type="compositionally biased region" description="Basic and acidic residues" evidence="1">
    <location>
        <begin position="203"/>
        <end position="224"/>
    </location>
</feature>
<comment type="caution">
    <text evidence="2">The sequence shown here is derived from an EMBL/GenBank/DDBJ whole genome shotgun (WGS) entry which is preliminary data.</text>
</comment>
<evidence type="ECO:0000313" key="3">
    <source>
        <dbReference type="Proteomes" id="UP001432322"/>
    </source>
</evidence>
<sequence>MEEEFKKFKEENPKSGISIEVFKQVLDYIKEKKEVDDLMQGIEGMGLSNGDESNEVPQQVPDQALEHVPVQVPEQVPEHLLEELHEDAMNQEMPESKHDERDKIDDMVRQASETTTGDSSETMTTENKKKNEPEEKQNQPERYMTNNMGAFTNWKKEIVPYLKEHSPVLVHLNDFCDTSLKEFDHYVKKAGYSVSAIAYLKKERSETEKENARERRRAKETQRENKRKRTERKEDKKNVKIKRMEENRIKKENKLKERSENLEANRKKQEKLKMDIENSKDNKEMKDLKIKLMKLEEKIKDEDSKLKVDIENEKKRLAEQDETVEKAQCDDEVEDVAEDGSDYDFDDDDEDWMERGAAILVRSNVGKTRFEFFDRSDLLEKQHYFAMAVVRDTVTEIYHVCCYIPHDRTLEAHRNLFGHINKYYAGQKVIVSGDFNCTLEQIYNVCVEVGVELEDRLYWKWATSIGTASPIPTKIDFVLTSKSVLVNVHQPSTQSLPGHSRIFWDRYSTNPVYAIVKSYTFSKYLRGENLTTLLYGAMINSPGTEVASHLTLSKKDENWIHAIILLLDHELDTTMRKQLADEEQGVKLEGLTESELNVLCQRHNDLIYNWRGNEKNRRKKTETPASSTTTPNTADIKKSPGSSKSAIGTPKGRPAGSRQKKKSITPVTAK</sequence>
<feature type="region of interest" description="Disordered" evidence="1">
    <location>
        <begin position="611"/>
        <end position="670"/>
    </location>
</feature>
<dbReference type="Proteomes" id="UP001432322">
    <property type="component" value="Unassembled WGS sequence"/>
</dbReference>
<feature type="region of interest" description="Disordered" evidence="1">
    <location>
        <begin position="203"/>
        <end position="273"/>
    </location>
</feature>
<evidence type="ECO:0008006" key="4">
    <source>
        <dbReference type="Google" id="ProtNLM"/>
    </source>
</evidence>
<feature type="compositionally biased region" description="Low complexity" evidence="1">
    <location>
        <begin position="112"/>
        <end position="125"/>
    </location>
</feature>
<evidence type="ECO:0000256" key="1">
    <source>
        <dbReference type="SAM" id="MobiDB-lite"/>
    </source>
</evidence>
<keyword evidence="3" id="KW-1185">Reference proteome</keyword>